<organism evidence="7">
    <name type="scientific">Cacopsylla melanoneura</name>
    <dbReference type="NCBI Taxonomy" id="428564"/>
    <lineage>
        <taxon>Eukaryota</taxon>
        <taxon>Metazoa</taxon>
        <taxon>Ecdysozoa</taxon>
        <taxon>Arthropoda</taxon>
        <taxon>Hexapoda</taxon>
        <taxon>Insecta</taxon>
        <taxon>Pterygota</taxon>
        <taxon>Neoptera</taxon>
        <taxon>Paraneoptera</taxon>
        <taxon>Hemiptera</taxon>
        <taxon>Sternorrhyncha</taxon>
        <taxon>Psylloidea</taxon>
        <taxon>Psyllidae</taxon>
        <taxon>Psyllinae</taxon>
        <taxon>Cacopsylla</taxon>
    </lineage>
</organism>
<evidence type="ECO:0000313" key="7">
    <source>
        <dbReference type="EMBL" id="CAG6628988.1"/>
    </source>
</evidence>
<dbReference type="InterPro" id="IPR032104">
    <property type="entry name" value="Spaetzle"/>
</dbReference>
<dbReference type="GO" id="GO:0045087">
    <property type="term" value="P:innate immune response"/>
    <property type="evidence" value="ECO:0007669"/>
    <property type="project" value="TreeGrafter"/>
</dbReference>
<reference evidence="7" key="1">
    <citation type="submission" date="2021-05" db="EMBL/GenBank/DDBJ databases">
        <authorList>
            <person name="Alioto T."/>
            <person name="Alioto T."/>
            <person name="Gomez Garrido J."/>
        </authorList>
    </citation>
    <scope>NUCLEOTIDE SEQUENCE</scope>
</reference>
<evidence type="ECO:0000256" key="2">
    <source>
        <dbReference type="ARBA" id="ARBA00023157"/>
    </source>
</evidence>
<feature type="compositionally biased region" description="Polar residues" evidence="4">
    <location>
        <begin position="151"/>
        <end position="161"/>
    </location>
</feature>
<evidence type="ECO:0000256" key="5">
    <source>
        <dbReference type="SAM" id="SignalP"/>
    </source>
</evidence>
<dbReference type="AlphaFoldDB" id="A0A8D8QBV3"/>
<dbReference type="PANTHER" id="PTHR23199:SF16">
    <property type="entry name" value="PROTEIN SPAETZLE 5"/>
    <property type="match status" value="1"/>
</dbReference>
<feature type="signal peptide" evidence="5">
    <location>
        <begin position="1"/>
        <end position="16"/>
    </location>
</feature>
<dbReference type="InterPro" id="IPR052444">
    <property type="entry name" value="Spz/Toll_ligand-like"/>
</dbReference>
<dbReference type="GO" id="GO:0008083">
    <property type="term" value="F:growth factor activity"/>
    <property type="evidence" value="ECO:0007669"/>
    <property type="project" value="TreeGrafter"/>
</dbReference>
<keyword evidence="3" id="KW-0325">Glycoprotein</keyword>
<protein>
    <submittedName>
        <fullName evidence="7">Protein spaetzle</fullName>
    </submittedName>
</protein>
<dbReference type="PANTHER" id="PTHR23199">
    <property type="entry name" value="NEUROTROPHIN 1-RELATED"/>
    <property type="match status" value="1"/>
</dbReference>
<sequence>MWTAIFIWLSVQTIIANPSAPPCESTYGGCQHHYNFYHHPPPPPPPPTPKPRFVPAPPGKTPPCAKEGTTFCEKIEHYPTDLIHYLVQKWDYDYSTLFVDESREDYSPPSPEPTTTYGPPSTTYSKPSGYDYTPTFDAKPYAQNFKPPIPTVNQSSPLSNVTTKAPKTAKPKPPRNQRGRAKPKSKPKPKPKPKPKTKGRPRREFPYPGRRFPVQHYGMESAPFELYPALTAPPVSYYDPGYWWKRYRRKADRADRKKRQASSSSSFTLCPTRSQFVMPQAAVNNKGNWMYVVNINDVDQRYKQLVRSEVCVSSQCNGICGLPTGYQTGCEQKYVQKRLVALQGEGNQLYTDVFWIPSCCLCQITPNNAV</sequence>
<dbReference type="EMBL" id="HBUF01069398">
    <property type="protein sequence ID" value="CAG6628988.1"/>
    <property type="molecule type" value="Transcribed_RNA"/>
</dbReference>
<name>A0A8D8QBV3_9HEMI</name>
<feature type="compositionally biased region" description="Low complexity" evidence="4">
    <location>
        <begin position="113"/>
        <end position="130"/>
    </location>
</feature>
<dbReference type="Gene3D" id="2.10.90.10">
    <property type="entry name" value="Cystine-knot cytokines"/>
    <property type="match status" value="1"/>
</dbReference>
<dbReference type="GO" id="GO:0005615">
    <property type="term" value="C:extracellular space"/>
    <property type="evidence" value="ECO:0007669"/>
    <property type="project" value="UniProtKB-ARBA"/>
</dbReference>
<feature type="compositionally biased region" description="Basic residues" evidence="4">
    <location>
        <begin position="167"/>
        <end position="201"/>
    </location>
</feature>
<accession>A0A8D8QBV3</accession>
<dbReference type="EMBL" id="HBUF01069395">
    <property type="protein sequence ID" value="CAG6628985.1"/>
    <property type="molecule type" value="Transcribed_RNA"/>
</dbReference>
<evidence type="ECO:0000256" key="1">
    <source>
        <dbReference type="ARBA" id="ARBA00022729"/>
    </source>
</evidence>
<evidence type="ECO:0000256" key="4">
    <source>
        <dbReference type="SAM" id="MobiDB-lite"/>
    </source>
</evidence>
<dbReference type="GO" id="GO:0021556">
    <property type="term" value="P:central nervous system formation"/>
    <property type="evidence" value="ECO:0007669"/>
    <property type="project" value="TreeGrafter"/>
</dbReference>
<evidence type="ECO:0000256" key="3">
    <source>
        <dbReference type="ARBA" id="ARBA00023180"/>
    </source>
</evidence>
<dbReference type="Pfam" id="PF16077">
    <property type="entry name" value="Spaetzle"/>
    <property type="match status" value="1"/>
</dbReference>
<feature type="chain" id="PRO_5033670809" evidence="5">
    <location>
        <begin position="17"/>
        <end position="370"/>
    </location>
</feature>
<dbReference type="EMBL" id="HBUF01389024">
    <property type="protein sequence ID" value="CAG6733175.1"/>
    <property type="molecule type" value="Transcribed_RNA"/>
</dbReference>
<feature type="region of interest" description="Disordered" evidence="4">
    <location>
        <begin position="103"/>
        <end position="208"/>
    </location>
</feature>
<feature type="domain" description="Spaetzle" evidence="6">
    <location>
        <begin position="268"/>
        <end position="364"/>
    </location>
</feature>
<dbReference type="EMBL" id="HBUF01590228">
    <property type="protein sequence ID" value="CAG6773119.1"/>
    <property type="molecule type" value="Transcribed_RNA"/>
</dbReference>
<dbReference type="GO" id="GO:0005121">
    <property type="term" value="F:Toll binding"/>
    <property type="evidence" value="ECO:0007669"/>
    <property type="project" value="TreeGrafter"/>
</dbReference>
<evidence type="ECO:0000259" key="6">
    <source>
        <dbReference type="Pfam" id="PF16077"/>
    </source>
</evidence>
<keyword evidence="2" id="KW-1015">Disulfide bond</keyword>
<dbReference type="InterPro" id="IPR029034">
    <property type="entry name" value="Cystine-knot_cytokine"/>
</dbReference>
<dbReference type="SUPFAM" id="SSF57501">
    <property type="entry name" value="Cystine-knot cytokines"/>
    <property type="match status" value="1"/>
</dbReference>
<keyword evidence="1 5" id="KW-0732">Signal</keyword>
<proteinExistence type="predicted"/>